<sequence>MVQAKVHYSRVKRWQNMHGREFNKDGTLKPEVRTEKLNSGRSSASIDDYEARIKQKFEEWKRLDETDPEPWINYSADEVIFTPEDRRMFDESGSLRPEYFAQALAIGARESFLRAEEAKMKNRIAEYERMSQEKEKIGINFGEQQLKSRQNAARTYPERAQQMIQDIRNGEDEDSLPFDRDWFFKGV</sequence>
<protein>
    <submittedName>
        <fullName evidence="2">Uncharacterized protein</fullName>
    </submittedName>
</protein>
<dbReference type="RefSeq" id="WP_106291524.1">
    <property type="nucleotide sequence ID" value="NZ_CAWNTC010000217.1"/>
</dbReference>
<feature type="compositionally biased region" description="Basic and acidic residues" evidence="1">
    <location>
        <begin position="21"/>
        <end position="38"/>
    </location>
</feature>
<reference evidence="2 3" key="1">
    <citation type="submission" date="2018-02" db="EMBL/GenBank/DDBJ databases">
        <authorList>
            <person name="Cohen D.B."/>
            <person name="Kent A.D."/>
        </authorList>
    </citation>
    <scope>NUCLEOTIDE SEQUENCE [LARGE SCALE GENOMIC DNA]</scope>
    <source>
        <strain evidence="2 3">CCAP 1448/3</strain>
    </source>
</reference>
<comment type="caution">
    <text evidence="2">The sequence shown here is derived from an EMBL/GenBank/DDBJ whole genome shotgun (WGS) entry which is preliminary data.</text>
</comment>
<keyword evidence="3" id="KW-1185">Reference proteome</keyword>
<organism evidence="2 3">
    <name type="scientific">Merismopedia glauca CCAP 1448/3</name>
    <dbReference type="NCBI Taxonomy" id="1296344"/>
    <lineage>
        <taxon>Bacteria</taxon>
        <taxon>Bacillati</taxon>
        <taxon>Cyanobacteriota</taxon>
        <taxon>Cyanophyceae</taxon>
        <taxon>Synechococcales</taxon>
        <taxon>Merismopediaceae</taxon>
        <taxon>Merismopedia</taxon>
    </lineage>
</organism>
<dbReference type="Proteomes" id="UP000238762">
    <property type="component" value="Unassembled WGS sequence"/>
</dbReference>
<dbReference type="AlphaFoldDB" id="A0A2T1BXM3"/>
<reference evidence="2 3" key="2">
    <citation type="submission" date="2018-03" db="EMBL/GenBank/DDBJ databases">
        <title>The ancient ancestry and fast evolution of plastids.</title>
        <authorList>
            <person name="Moore K.R."/>
            <person name="Magnabosco C."/>
            <person name="Momper L."/>
            <person name="Gold D.A."/>
            <person name="Bosak T."/>
            <person name="Fournier G.P."/>
        </authorList>
    </citation>
    <scope>NUCLEOTIDE SEQUENCE [LARGE SCALE GENOMIC DNA]</scope>
    <source>
        <strain evidence="2 3">CCAP 1448/3</strain>
    </source>
</reference>
<evidence type="ECO:0000256" key="1">
    <source>
        <dbReference type="SAM" id="MobiDB-lite"/>
    </source>
</evidence>
<gene>
    <name evidence="2" type="ORF">C7B64_22270</name>
</gene>
<evidence type="ECO:0000313" key="3">
    <source>
        <dbReference type="Proteomes" id="UP000238762"/>
    </source>
</evidence>
<dbReference type="EMBL" id="PVWJ01000173">
    <property type="protein sequence ID" value="PSB00674.1"/>
    <property type="molecule type" value="Genomic_DNA"/>
</dbReference>
<proteinExistence type="predicted"/>
<feature type="region of interest" description="Disordered" evidence="1">
    <location>
        <begin position="21"/>
        <end position="43"/>
    </location>
</feature>
<dbReference type="OrthoDB" id="483589at2"/>
<name>A0A2T1BXM3_9CYAN</name>
<accession>A0A2T1BXM3</accession>
<evidence type="ECO:0000313" key="2">
    <source>
        <dbReference type="EMBL" id="PSB00674.1"/>
    </source>
</evidence>